<evidence type="ECO:0000313" key="4">
    <source>
        <dbReference type="Proteomes" id="UP000660668"/>
    </source>
</evidence>
<protein>
    <recommendedName>
        <fullName evidence="2">PKD domain-containing protein</fullName>
    </recommendedName>
</protein>
<feature type="domain" description="PKD" evidence="2">
    <location>
        <begin position="744"/>
        <end position="786"/>
    </location>
</feature>
<dbReference type="PROSITE" id="PS50093">
    <property type="entry name" value="PKD"/>
    <property type="match status" value="1"/>
</dbReference>
<feature type="signal peptide" evidence="1">
    <location>
        <begin position="1"/>
        <end position="24"/>
    </location>
</feature>
<feature type="chain" id="PRO_5038049522" description="PKD domain-containing protein" evidence="1">
    <location>
        <begin position="25"/>
        <end position="1112"/>
    </location>
</feature>
<dbReference type="InterPro" id="IPR041286">
    <property type="entry name" value="MBG_2"/>
</dbReference>
<sequence length="1112" mass="117632">MLGLVLATLAGLLHLSWGAVPAQAATVTSDFAPPALLNPRVVAKAATPHAAALRSIQDKAVQQVLAHHGLPATDRDAVLSWGRDEALATMWGLMIEAVQTDPGQRTAEQEALRDWLATEVWTRMRVGARSVGQEYVAWMGVDAARFEELFSRGTLDELRAFLAPPDTVHPCDYTPPAPFEAENFEPLQSHADEICADGAENGVTCWYDLCAYMPSFEQFTRWGAARQHTTQWDTGLERGVAAVGAAAYTRYLEAVAQAGNSSAALSPVARGGAAIALHTEASAAGTPGSALVDHSSQLTALAPWASASFADLNKRIIAADAALLRALVVGANPNDRLWGNWMAALIVEARRKPAPEAMLAFADSQTVLFSVFVEATLPQPRTEVACDNTLIPVPDYGISDFMWLLAHPTSTQSAEERTPCLNRSPIPEADPAGLQFVVRPDGTDQRIQTPSISVRYLDSGPGFLTPTTSTVRLDGQWFVQDVTKRQSSEDVQSLSLTFQDWEGRRNVVSVVGDPKGGFRFAGIKDASAADVPMAETCRSKFLCWTSDSIRYVDADGHRHEAWVRPFQGPSGQPWHSLAEAGAPAQFEANGFAPAYLNGASTYRWRFQTDDCRGLCTTADGDPVYAEPVAGESSTVTWSAPGMHLVELTATDAAGQVVVTTIKVPVAPAAPVLMLPVCAPSHDEDWCSPRRWEVGRATLVGTIRTVGALDVAEVGVDWGDGTPVKAVRAGPDGALPAFIELEVSGDGAGSYQLSALHDYARPGTYSGSVVVRDIFGTTTTMAFTEVVGLEQRITMTPLETQPYGARFTPTATGGGSTAPVSFTASPASVCTASGANGAVITLVGVGNCTVTANQGGDARYRPALPVSSSFWVKQAPLVIEAGDQSVAVGDPVATDHWSARGWVNGDDESALTSRPACRVESIPSKPGVYPDLITCSGAKAANYSISYTAGTLTVDPQVTMRTAGLPADLAQQGVADGQQVNLPMTLRAVAFGSSHTYAFRRFVAEKSGLLHITTHPGTTGPVTDHLDLVATYRTMAELGQAAVQAGAVSAKRNDSLAGQWSAVEAAILAGQQPEAATAIIRFVDDLSSLERGGLLAPELQALVDHARAVAEGL</sequence>
<dbReference type="Pfam" id="PF18676">
    <property type="entry name" value="MBG_2"/>
    <property type="match status" value="1"/>
</dbReference>
<name>A0A930VN01_9ACTN</name>
<keyword evidence="1" id="KW-0732">Signal</keyword>
<reference evidence="3" key="1">
    <citation type="submission" date="2020-11" db="EMBL/GenBank/DDBJ databases">
        <title>Nocardioides cynanchi sp. nov., isolated from soil of rhizosphere of Cynanchum wilfordii.</title>
        <authorList>
            <person name="Lee J.-S."/>
            <person name="Suh M.K."/>
            <person name="Kim J.-S."/>
        </authorList>
    </citation>
    <scope>NUCLEOTIDE SEQUENCE</scope>
    <source>
        <strain evidence="3">KCTC 19276</strain>
    </source>
</reference>
<accession>A0A930VN01</accession>
<gene>
    <name evidence="3" type="ORF">ISU10_03465</name>
</gene>
<evidence type="ECO:0000313" key="3">
    <source>
        <dbReference type="EMBL" id="MBF4766825.1"/>
    </source>
</evidence>
<dbReference type="AlphaFoldDB" id="A0A930VN01"/>
<organism evidence="3 4">
    <name type="scientific">Nocardioides agariphilus</name>
    <dbReference type="NCBI Taxonomy" id="433664"/>
    <lineage>
        <taxon>Bacteria</taxon>
        <taxon>Bacillati</taxon>
        <taxon>Actinomycetota</taxon>
        <taxon>Actinomycetes</taxon>
        <taxon>Propionibacteriales</taxon>
        <taxon>Nocardioidaceae</taxon>
        <taxon>Nocardioides</taxon>
    </lineage>
</organism>
<dbReference type="Proteomes" id="UP000660668">
    <property type="component" value="Unassembled WGS sequence"/>
</dbReference>
<evidence type="ECO:0000256" key="1">
    <source>
        <dbReference type="SAM" id="SignalP"/>
    </source>
</evidence>
<dbReference type="InterPro" id="IPR000601">
    <property type="entry name" value="PKD_dom"/>
</dbReference>
<proteinExistence type="predicted"/>
<dbReference type="EMBL" id="JADKPO010000003">
    <property type="protein sequence ID" value="MBF4766825.1"/>
    <property type="molecule type" value="Genomic_DNA"/>
</dbReference>
<keyword evidence="4" id="KW-1185">Reference proteome</keyword>
<dbReference type="SUPFAM" id="SSF49299">
    <property type="entry name" value="PKD domain"/>
    <property type="match status" value="1"/>
</dbReference>
<dbReference type="RefSeq" id="WP_194694972.1">
    <property type="nucleotide sequence ID" value="NZ_JADKPO010000003.1"/>
</dbReference>
<dbReference type="InterPro" id="IPR035986">
    <property type="entry name" value="PKD_dom_sf"/>
</dbReference>
<comment type="caution">
    <text evidence="3">The sequence shown here is derived from an EMBL/GenBank/DDBJ whole genome shotgun (WGS) entry which is preliminary data.</text>
</comment>
<evidence type="ECO:0000259" key="2">
    <source>
        <dbReference type="PROSITE" id="PS50093"/>
    </source>
</evidence>